<comment type="similarity">
    <text evidence="2">Belongs to the PhoH family.</text>
</comment>
<evidence type="ECO:0000256" key="6">
    <source>
        <dbReference type="ARBA" id="ARBA00039970"/>
    </source>
</evidence>
<keyword evidence="4" id="KW-0547">Nucleotide-binding</keyword>
<evidence type="ECO:0000256" key="2">
    <source>
        <dbReference type="ARBA" id="ARBA00010393"/>
    </source>
</evidence>
<evidence type="ECO:0000256" key="4">
    <source>
        <dbReference type="ARBA" id="ARBA00022741"/>
    </source>
</evidence>
<dbReference type="EMBL" id="FNCK01000002">
    <property type="protein sequence ID" value="SDG04543.1"/>
    <property type="molecule type" value="Genomic_DNA"/>
</dbReference>
<dbReference type="InterPro" id="IPR003714">
    <property type="entry name" value="PhoH"/>
</dbReference>
<sequence length="340" mass="38503">MNKIKKCSKQVTVTNTDWLISLLGNHDKYIRMIEDSFAVEITNRGELITINGESEETVESVRQILLNLIQLLERRITPRSMDVMTAIKMAKSDRLDYFINLYEEIVGRSADGTAIRAKNFGQLQYVRAVNRQDVVFGMGPAGTGKTYLAVLMAVQAMREGKVKKIILTRPAVEAGENLGFLPGDLKEKVDPYLRPIYDALYNIYGTEQTNRLMERGIIEIAPLAYMRGRTLDDAFVILDEAQNTTIAQMKMFLTRLGFGSKMIINGDQSQIDLPKGVKSGLIDAYNKLRHVKRIEFVSFDEFDVVRHPVVADIIRAYSKDPMIENPPRREENESSTTVNS</sequence>
<dbReference type="PANTHER" id="PTHR30473:SF1">
    <property type="entry name" value="PHOH-LIKE PROTEIN"/>
    <property type="match status" value="1"/>
</dbReference>
<dbReference type="FunFam" id="3.40.50.300:FF:000013">
    <property type="entry name" value="PhoH family ATPase"/>
    <property type="match status" value="1"/>
</dbReference>
<comment type="subcellular location">
    <subcellularLocation>
        <location evidence="1">Cytoplasm</location>
    </subcellularLocation>
</comment>
<dbReference type="InterPro" id="IPR027417">
    <property type="entry name" value="P-loop_NTPase"/>
</dbReference>
<name>A0A1G7R1B9_9LACT</name>
<dbReference type="SUPFAM" id="SSF52540">
    <property type="entry name" value="P-loop containing nucleoside triphosphate hydrolases"/>
    <property type="match status" value="1"/>
</dbReference>
<keyword evidence="3" id="KW-0963">Cytoplasm</keyword>
<dbReference type="Gene3D" id="3.40.50.300">
    <property type="entry name" value="P-loop containing nucleotide triphosphate hydrolases"/>
    <property type="match status" value="1"/>
</dbReference>
<evidence type="ECO:0000259" key="7">
    <source>
        <dbReference type="Pfam" id="PF02562"/>
    </source>
</evidence>
<evidence type="ECO:0000256" key="5">
    <source>
        <dbReference type="ARBA" id="ARBA00022840"/>
    </source>
</evidence>
<organism evidence="8 9">
    <name type="scientific">Facklamia miroungae</name>
    <dbReference type="NCBI Taxonomy" id="120956"/>
    <lineage>
        <taxon>Bacteria</taxon>
        <taxon>Bacillati</taxon>
        <taxon>Bacillota</taxon>
        <taxon>Bacilli</taxon>
        <taxon>Lactobacillales</taxon>
        <taxon>Aerococcaceae</taxon>
        <taxon>Facklamia</taxon>
    </lineage>
</organism>
<evidence type="ECO:0000256" key="1">
    <source>
        <dbReference type="ARBA" id="ARBA00004496"/>
    </source>
</evidence>
<feature type="domain" description="PhoH-like protein" evidence="7">
    <location>
        <begin position="115"/>
        <end position="317"/>
    </location>
</feature>
<dbReference type="AlphaFoldDB" id="A0A1G7R1B9"/>
<accession>A0A1G7R1B9</accession>
<evidence type="ECO:0000313" key="8">
    <source>
        <dbReference type="EMBL" id="SDG04543.1"/>
    </source>
</evidence>
<dbReference type="Proteomes" id="UP000199708">
    <property type="component" value="Unassembled WGS sequence"/>
</dbReference>
<dbReference type="Pfam" id="PF02562">
    <property type="entry name" value="PhoH"/>
    <property type="match status" value="1"/>
</dbReference>
<protein>
    <recommendedName>
        <fullName evidence="6">PhoH-like protein</fullName>
    </recommendedName>
</protein>
<keyword evidence="5" id="KW-0067">ATP-binding</keyword>
<evidence type="ECO:0000256" key="3">
    <source>
        <dbReference type="ARBA" id="ARBA00022490"/>
    </source>
</evidence>
<keyword evidence="9" id="KW-1185">Reference proteome</keyword>
<reference evidence="8 9" key="1">
    <citation type="submission" date="2016-10" db="EMBL/GenBank/DDBJ databases">
        <authorList>
            <person name="de Groot N.N."/>
        </authorList>
    </citation>
    <scope>NUCLEOTIDE SEQUENCE [LARGE SCALE GENOMIC DNA]</scope>
    <source>
        <strain evidence="8 9">ATCC BAA-466</strain>
    </source>
</reference>
<proteinExistence type="inferred from homology"/>
<gene>
    <name evidence="8" type="ORF">SAMN05421791_102303</name>
</gene>
<dbReference type="GO" id="GO:0005829">
    <property type="term" value="C:cytosol"/>
    <property type="evidence" value="ECO:0007669"/>
    <property type="project" value="TreeGrafter"/>
</dbReference>
<dbReference type="STRING" id="120956.SAMN05421791_102303"/>
<dbReference type="GO" id="GO:0005524">
    <property type="term" value="F:ATP binding"/>
    <property type="evidence" value="ECO:0007669"/>
    <property type="project" value="UniProtKB-KW"/>
</dbReference>
<evidence type="ECO:0000313" key="9">
    <source>
        <dbReference type="Proteomes" id="UP000199708"/>
    </source>
</evidence>
<dbReference type="InterPro" id="IPR051451">
    <property type="entry name" value="PhoH2-like"/>
</dbReference>
<dbReference type="PANTHER" id="PTHR30473">
    <property type="entry name" value="PROTEIN PHOH"/>
    <property type="match status" value="1"/>
</dbReference>